<dbReference type="RefSeq" id="WP_306727059.1">
    <property type="nucleotide sequence ID" value="NZ_JAVDDT010000001.1"/>
</dbReference>
<evidence type="ECO:0000256" key="2">
    <source>
        <dbReference type="SAM" id="Coils"/>
    </source>
</evidence>
<evidence type="ECO:0000313" key="5">
    <source>
        <dbReference type="EMBL" id="MDQ2068577.1"/>
    </source>
</evidence>
<dbReference type="InterPro" id="IPR011110">
    <property type="entry name" value="Reg_prop"/>
</dbReference>
<dbReference type="GO" id="GO:0052621">
    <property type="term" value="F:diguanylate cyclase activity"/>
    <property type="evidence" value="ECO:0007669"/>
    <property type="project" value="UniProtKB-EC"/>
</dbReference>
<proteinExistence type="predicted"/>
<keyword evidence="6" id="KW-1185">Reference proteome</keyword>
<dbReference type="InterPro" id="IPR050469">
    <property type="entry name" value="Diguanylate_Cyclase"/>
</dbReference>
<dbReference type="PROSITE" id="PS50887">
    <property type="entry name" value="GGDEF"/>
    <property type="match status" value="1"/>
</dbReference>
<dbReference type="InterPro" id="IPR000160">
    <property type="entry name" value="GGDEF_dom"/>
</dbReference>
<dbReference type="InterPro" id="IPR029787">
    <property type="entry name" value="Nucleotide_cyclase"/>
</dbReference>
<keyword evidence="2" id="KW-0175">Coiled coil</keyword>
<dbReference type="SUPFAM" id="SSF55073">
    <property type="entry name" value="Nucleotide cyclase"/>
    <property type="match status" value="1"/>
</dbReference>
<keyword evidence="5" id="KW-0808">Transferase</keyword>
<evidence type="ECO:0000259" key="4">
    <source>
        <dbReference type="PROSITE" id="PS50887"/>
    </source>
</evidence>
<dbReference type="InterPro" id="IPR043128">
    <property type="entry name" value="Rev_trsase/Diguanyl_cyclase"/>
</dbReference>
<keyword evidence="5" id="KW-0548">Nucleotidyltransferase</keyword>
<dbReference type="EMBL" id="JAVDDT010000001">
    <property type="protein sequence ID" value="MDQ2068577.1"/>
    <property type="molecule type" value="Genomic_DNA"/>
</dbReference>
<accession>A0ABU0W3I6</accession>
<keyword evidence="3" id="KW-1133">Transmembrane helix</keyword>
<reference evidence="5 6" key="1">
    <citation type="submission" date="2023-08" db="EMBL/GenBank/DDBJ databases">
        <title>Whole-genome sequencing of halo(alkali)philic microorganisms from hypersaline lakes.</title>
        <authorList>
            <person name="Sorokin D.Y."/>
            <person name="Abbas B."/>
            <person name="Merkel A.Y."/>
        </authorList>
    </citation>
    <scope>NUCLEOTIDE SEQUENCE [LARGE SCALE GENOMIC DNA]</scope>
    <source>
        <strain evidence="5 6">AB-CW4</strain>
    </source>
</reference>
<dbReference type="Pfam" id="PF07494">
    <property type="entry name" value="Reg_prop"/>
    <property type="match status" value="4"/>
</dbReference>
<dbReference type="InterPro" id="IPR013783">
    <property type="entry name" value="Ig-like_fold"/>
</dbReference>
<sequence>MTGFRHSGSSPRPATFLLSLIMPALLFPAVASALPPEIPPHQLLEQRWAVPEGMPQTTAQVVIESRSGALWIGTQNGLARFDGIRFDRFRAEDHPGLSHDYINALHEDASGRLWLATEQGLSLFEHGRFDAPEGHDMTGPIRSLVATGDGSGVWLASENGLFLATPERVERHPTIQSPLFSVTANDDGRVIVGGRGEIWVLQEDRSRQFSFPAADRDLEVRTLLVHEGQLYQGLSNGLRRAPLDHPLDWEWSALTDRELESLLVDDAGSLWIATESGLFRQTPADQQPRNVRTRDLTEREWLRHLMQDSQGNLWIGTQARGVVRLSTGAFRRHGELDGLVDDIIWSLFEDPDGAVWAGTNEFGAFRMQDGQWSQFADADELPHGMVMGFLLDRTNRFWIATRGGLAWYHWPSLEPMPTPADLPRGGVFGITEDRDGRIWIATREGLFWWQAGHLERIRDDQGLTQQRTRDVLEDQEGRIWVATDTGIFRGGVDSFEAMGKGSGLDDYSASALFELNGTVWGMLQGALVRFVNDEARIYPDGHGLRATVSSYMILDEDDYIWTTTHEGIQRLPLSQFDEYDRDERDTFEADLFGRLTDPEPAQCNGGHGQAGLFQPSLKLFWCPSLNGALSLNLAAAMSVTEAPSPRLRTLRSGGEIHDLGLSRHGEVTLPPHARDLEIDFIGLHFRYPEGVSYRYRLTGFDSDWQAVGDRRTAFYTNLPPGEYRFELQALNERGRVSDETAILGIRMTPRFHETVGFRLLMGVVMLLAAYGAWRYSVRQLHRRRALLEQMVRKRTRQLDELNRQLHQASVTDPLTGLRNRRYLSNQLPHDVAQVERAYTRASDFPNRDITFLMVDLDHFKRINDVCGHRVGDQVLSQFAEILASQVRDSDYVIRWGGEEFLIVARNSERDKASACAARIIAAVRAHRFMTDQGELECSCSIGVTCYPALAEYPDAINWEEVIELADAANYIAKDEGRDRWVEITVLPDVERPGFMQRFRQQGAMAVSEAGEISLRREKPASDAGNP</sequence>
<dbReference type="CDD" id="cd01949">
    <property type="entry name" value="GGDEF"/>
    <property type="match status" value="1"/>
</dbReference>
<dbReference type="PANTHER" id="PTHR45138:SF6">
    <property type="entry name" value="DIGUANYLATE CYCLASE DGCN"/>
    <property type="match status" value="1"/>
</dbReference>
<dbReference type="InterPro" id="IPR011123">
    <property type="entry name" value="Y_Y_Y"/>
</dbReference>
<dbReference type="Pfam" id="PF00990">
    <property type="entry name" value="GGDEF"/>
    <property type="match status" value="1"/>
</dbReference>
<evidence type="ECO:0000313" key="6">
    <source>
        <dbReference type="Proteomes" id="UP001239019"/>
    </source>
</evidence>
<evidence type="ECO:0000256" key="1">
    <source>
        <dbReference type="ARBA" id="ARBA00012528"/>
    </source>
</evidence>
<feature type="coiled-coil region" evidence="2">
    <location>
        <begin position="784"/>
        <end position="811"/>
    </location>
</feature>
<evidence type="ECO:0000256" key="3">
    <source>
        <dbReference type="SAM" id="Phobius"/>
    </source>
</evidence>
<keyword evidence="3" id="KW-0472">Membrane</keyword>
<dbReference type="Gene3D" id="2.60.40.10">
    <property type="entry name" value="Immunoglobulins"/>
    <property type="match status" value="1"/>
</dbReference>
<dbReference type="SUPFAM" id="SSF63829">
    <property type="entry name" value="Calcium-dependent phosphotriesterase"/>
    <property type="match status" value="3"/>
</dbReference>
<gene>
    <name evidence="5" type="ORF">RBH19_01660</name>
</gene>
<feature type="transmembrane region" description="Helical" evidence="3">
    <location>
        <begin position="755"/>
        <end position="773"/>
    </location>
</feature>
<dbReference type="PANTHER" id="PTHR45138">
    <property type="entry name" value="REGULATORY COMPONENTS OF SENSORY TRANSDUCTION SYSTEM"/>
    <property type="match status" value="1"/>
</dbReference>
<organism evidence="5 6">
    <name type="scientific">Natronospira bacteriovora</name>
    <dbReference type="NCBI Taxonomy" id="3069753"/>
    <lineage>
        <taxon>Bacteria</taxon>
        <taxon>Pseudomonadati</taxon>
        <taxon>Pseudomonadota</taxon>
        <taxon>Gammaproteobacteria</taxon>
        <taxon>Natronospirales</taxon>
        <taxon>Natronospiraceae</taxon>
        <taxon>Natronospira</taxon>
    </lineage>
</organism>
<dbReference type="SMART" id="SM00267">
    <property type="entry name" value="GGDEF"/>
    <property type="match status" value="1"/>
</dbReference>
<dbReference type="Gene3D" id="3.30.70.270">
    <property type="match status" value="1"/>
</dbReference>
<comment type="caution">
    <text evidence="5">The sequence shown here is derived from an EMBL/GenBank/DDBJ whole genome shotgun (WGS) entry which is preliminary data.</text>
</comment>
<protein>
    <recommendedName>
        <fullName evidence="1">diguanylate cyclase</fullName>
        <ecNumber evidence="1">2.7.7.65</ecNumber>
    </recommendedName>
</protein>
<dbReference type="EC" id="2.7.7.65" evidence="1"/>
<dbReference type="InterPro" id="IPR015943">
    <property type="entry name" value="WD40/YVTN_repeat-like_dom_sf"/>
</dbReference>
<dbReference type="Proteomes" id="UP001239019">
    <property type="component" value="Unassembled WGS sequence"/>
</dbReference>
<dbReference type="Gene3D" id="2.130.10.10">
    <property type="entry name" value="YVTN repeat-like/Quinoprotein amine dehydrogenase"/>
    <property type="match status" value="3"/>
</dbReference>
<keyword evidence="3" id="KW-0812">Transmembrane</keyword>
<dbReference type="Pfam" id="PF07495">
    <property type="entry name" value="Y_Y_Y"/>
    <property type="match status" value="1"/>
</dbReference>
<dbReference type="NCBIfam" id="TIGR00254">
    <property type="entry name" value="GGDEF"/>
    <property type="match status" value="1"/>
</dbReference>
<feature type="domain" description="GGDEF" evidence="4">
    <location>
        <begin position="847"/>
        <end position="985"/>
    </location>
</feature>
<name>A0ABU0W3I6_9GAMM</name>